<dbReference type="RefSeq" id="XP_052946928.1">
    <property type="nucleotide sequence ID" value="XM_053093649.1"/>
</dbReference>
<accession>A0AA38HDX7</accession>
<evidence type="ECO:0000313" key="5">
    <source>
        <dbReference type="Proteomes" id="UP001164286"/>
    </source>
</evidence>
<keyword evidence="2" id="KW-0812">Transmembrane</keyword>
<proteinExistence type="predicted"/>
<dbReference type="GeneID" id="77732854"/>
<evidence type="ECO:0000256" key="2">
    <source>
        <dbReference type="SAM" id="Phobius"/>
    </source>
</evidence>
<feature type="compositionally biased region" description="Low complexity" evidence="1">
    <location>
        <begin position="95"/>
        <end position="106"/>
    </location>
</feature>
<reference evidence="4" key="1">
    <citation type="journal article" date="2022" name="G3 (Bethesda)">
        <title>High quality genome of the basidiomycete yeast Dioszegia hungarica PDD-24b-2 isolated from cloud water.</title>
        <authorList>
            <person name="Jarrige D."/>
            <person name="Haridas S."/>
            <person name="Bleykasten-Grosshans C."/>
            <person name="Joly M."/>
            <person name="Nadalig T."/>
            <person name="Sancelme M."/>
            <person name="Vuilleumier S."/>
            <person name="Grigoriev I.V."/>
            <person name="Amato P."/>
            <person name="Bringel F."/>
        </authorList>
    </citation>
    <scope>NUCLEOTIDE SEQUENCE</scope>
    <source>
        <strain evidence="4">PDD-24b-2</strain>
    </source>
</reference>
<keyword evidence="2" id="KW-1133">Transmembrane helix</keyword>
<keyword evidence="2" id="KW-0472">Membrane</keyword>
<feature type="compositionally biased region" description="Acidic residues" evidence="1">
    <location>
        <begin position="112"/>
        <end position="121"/>
    </location>
</feature>
<organism evidence="4 5">
    <name type="scientific">Dioszegia hungarica</name>
    <dbReference type="NCBI Taxonomy" id="4972"/>
    <lineage>
        <taxon>Eukaryota</taxon>
        <taxon>Fungi</taxon>
        <taxon>Dikarya</taxon>
        <taxon>Basidiomycota</taxon>
        <taxon>Agaricomycotina</taxon>
        <taxon>Tremellomycetes</taxon>
        <taxon>Tremellales</taxon>
        <taxon>Bulleribasidiaceae</taxon>
        <taxon>Dioszegia</taxon>
    </lineage>
</organism>
<dbReference type="PANTHER" id="PTHR21377">
    <property type="entry name" value="PROTEIN FAM210B, MITOCHONDRIAL"/>
    <property type="match status" value="1"/>
</dbReference>
<dbReference type="InterPro" id="IPR045866">
    <property type="entry name" value="FAM210A/B-like"/>
</dbReference>
<evidence type="ECO:0000256" key="1">
    <source>
        <dbReference type="SAM" id="MobiDB-lite"/>
    </source>
</evidence>
<dbReference type="Proteomes" id="UP001164286">
    <property type="component" value="Unassembled WGS sequence"/>
</dbReference>
<dbReference type="GO" id="GO:0005739">
    <property type="term" value="C:mitochondrion"/>
    <property type="evidence" value="ECO:0007669"/>
    <property type="project" value="TreeGrafter"/>
</dbReference>
<feature type="region of interest" description="Disordered" evidence="1">
    <location>
        <begin position="93"/>
        <end position="124"/>
    </location>
</feature>
<name>A0AA38HDX7_9TREE</name>
<feature type="domain" description="DUF1279" evidence="3">
    <location>
        <begin position="130"/>
        <end position="260"/>
    </location>
</feature>
<evidence type="ECO:0000313" key="4">
    <source>
        <dbReference type="EMBL" id="KAI9637151.1"/>
    </source>
</evidence>
<gene>
    <name evidence="4" type="ORF">MKK02DRAFT_45863</name>
</gene>
<evidence type="ECO:0000259" key="3">
    <source>
        <dbReference type="Pfam" id="PF06916"/>
    </source>
</evidence>
<sequence length="304" mass="33684">MNAFASSSSSTLAAVRRFGQPVRGARALSQLRRPSTLMLPIALLGISSRHIHSTITQPSPLSNPSRPPSIRSLIRDLRPLLIGSPSAFLLRRGITTAPSTTTPPRTSRTDPDPSEEDDPEPDPNLSAYARLKLLFKRYGWYALGMYTVLSALDFSLVFVLIHLAGAERIEPMLAGAVGWYRRQRYGEERAAELAVEAAEEAAEEKRIAEAEERDHGKGKKKKEKSGWMSRTVLAEMALAYPIHKVALLPVRAGLTVAWTPKFVGWLTRRGWVGKGGYTRAASHAQDKIRTAKERVKERVQDLKP</sequence>
<protein>
    <recommendedName>
        <fullName evidence="3">DUF1279 domain-containing protein</fullName>
    </recommendedName>
</protein>
<dbReference type="AlphaFoldDB" id="A0AA38HDX7"/>
<dbReference type="EMBL" id="JAKWFO010000005">
    <property type="protein sequence ID" value="KAI9637151.1"/>
    <property type="molecule type" value="Genomic_DNA"/>
</dbReference>
<comment type="caution">
    <text evidence="4">The sequence shown here is derived from an EMBL/GenBank/DDBJ whole genome shotgun (WGS) entry which is preliminary data.</text>
</comment>
<dbReference type="PANTHER" id="PTHR21377:SF0">
    <property type="entry name" value="PROTEIN FAM210B, MITOCHONDRIAL"/>
    <property type="match status" value="1"/>
</dbReference>
<feature type="transmembrane region" description="Helical" evidence="2">
    <location>
        <begin position="140"/>
        <end position="164"/>
    </location>
</feature>
<keyword evidence="5" id="KW-1185">Reference proteome</keyword>
<dbReference type="InterPro" id="IPR009688">
    <property type="entry name" value="FAM210A/B-like_dom"/>
</dbReference>
<dbReference type="Pfam" id="PF06916">
    <property type="entry name" value="FAM210A-B_dom"/>
    <property type="match status" value="1"/>
</dbReference>